<reference evidence="2" key="1">
    <citation type="journal article" date="2022" name="Mol. Ecol. Resour.">
        <title>The genomes of chicory, endive, great burdock and yacon provide insights into Asteraceae palaeo-polyploidization history and plant inulin production.</title>
        <authorList>
            <person name="Fan W."/>
            <person name="Wang S."/>
            <person name="Wang H."/>
            <person name="Wang A."/>
            <person name="Jiang F."/>
            <person name="Liu H."/>
            <person name="Zhao H."/>
            <person name="Xu D."/>
            <person name="Zhang Y."/>
        </authorList>
    </citation>
    <scope>NUCLEOTIDE SEQUENCE [LARGE SCALE GENOMIC DNA]</scope>
    <source>
        <strain evidence="2">cv. Punajuju</strain>
    </source>
</reference>
<reference evidence="1 2" key="2">
    <citation type="journal article" date="2022" name="Mol. Ecol. Resour.">
        <title>The genomes of chicory, endive, great burdock and yacon provide insights into Asteraceae paleo-polyploidization history and plant inulin production.</title>
        <authorList>
            <person name="Fan W."/>
            <person name="Wang S."/>
            <person name="Wang H."/>
            <person name="Wang A."/>
            <person name="Jiang F."/>
            <person name="Liu H."/>
            <person name="Zhao H."/>
            <person name="Xu D."/>
            <person name="Zhang Y."/>
        </authorList>
    </citation>
    <scope>NUCLEOTIDE SEQUENCE [LARGE SCALE GENOMIC DNA]</scope>
    <source>
        <strain evidence="2">cv. Punajuju</strain>
        <tissue evidence="1">Leaves</tissue>
    </source>
</reference>
<accession>A0ACB9H1R4</accession>
<sequence>MERRGLPSIYSHKVKSGFTICSICFYSGVPVTPSSAINAPLSFSSSLLLKHTSILHSNLTISITNPPATKFYNTFILPLSPNFKRGSIINMGLSPYSNPSDAGILCVFLVKIAMAISFMKEILRSILKVVGIRFPSWEEVPDQGFTESPECRGTPSTSYMEEFRSRTPTLRYDSLSCLAKQECSVCLIEFKPDAEINHLSCGHVFHKSCVEKWLNYWNITCPLCRNHMMAPLESEENTCPM</sequence>
<dbReference type="EMBL" id="CM042009">
    <property type="protein sequence ID" value="KAI3789388.1"/>
    <property type="molecule type" value="Genomic_DNA"/>
</dbReference>
<evidence type="ECO:0000313" key="2">
    <source>
        <dbReference type="Proteomes" id="UP001055811"/>
    </source>
</evidence>
<proteinExistence type="predicted"/>
<evidence type="ECO:0000313" key="1">
    <source>
        <dbReference type="EMBL" id="KAI3789388.1"/>
    </source>
</evidence>
<protein>
    <submittedName>
        <fullName evidence="1">Uncharacterized protein</fullName>
    </submittedName>
</protein>
<organism evidence="1 2">
    <name type="scientific">Cichorium intybus</name>
    <name type="common">Chicory</name>
    <dbReference type="NCBI Taxonomy" id="13427"/>
    <lineage>
        <taxon>Eukaryota</taxon>
        <taxon>Viridiplantae</taxon>
        <taxon>Streptophyta</taxon>
        <taxon>Embryophyta</taxon>
        <taxon>Tracheophyta</taxon>
        <taxon>Spermatophyta</taxon>
        <taxon>Magnoliopsida</taxon>
        <taxon>eudicotyledons</taxon>
        <taxon>Gunneridae</taxon>
        <taxon>Pentapetalae</taxon>
        <taxon>asterids</taxon>
        <taxon>campanulids</taxon>
        <taxon>Asterales</taxon>
        <taxon>Asteraceae</taxon>
        <taxon>Cichorioideae</taxon>
        <taxon>Cichorieae</taxon>
        <taxon>Cichoriinae</taxon>
        <taxon>Cichorium</taxon>
    </lineage>
</organism>
<dbReference type="Proteomes" id="UP001055811">
    <property type="component" value="Linkage Group LG01"/>
</dbReference>
<name>A0ACB9H1R4_CICIN</name>
<keyword evidence="2" id="KW-1185">Reference proteome</keyword>
<comment type="caution">
    <text evidence="1">The sequence shown here is derived from an EMBL/GenBank/DDBJ whole genome shotgun (WGS) entry which is preliminary data.</text>
</comment>
<gene>
    <name evidence="1" type="ORF">L2E82_02181</name>
</gene>